<name>A0A0C1F907_9FLAO</name>
<proteinExistence type="predicted"/>
<dbReference type="STRING" id="266749.SAMN05421876_103315"/>
<sequence>MNETVRKKLIEVAKDKAIIHYQELANACNLKLDMHNNPADRTEIGRILGEISVNEFNQKRPLLSAVVISKSGEEGDGFYKLCQELGYTKNWKKLKEEGIFSIQEIIRCHQYWSNN</sequence>
<evidence type="ECO:0000313" key="1">
    <source>
        <dbReference type="EMBL" id="KIA89602.1"/>
    </source>
</evidence>
<comment type="caution">
    <text evidence="1">The sequence shown here is derived from an EMBL/GenBank/DDBJ whole genome shotgun (WGS) entry which is preliminary data.</text>
</comment>
<gene>
    <name evidence="1" type="ORF">OA86_02925</name>
</gene>
<accession>A0A0C1F907</accession>
<keyword evidence="2" id="KW-1185">Reference proteome</keyword>
<dbReference type="EMBL" id="JSYL01000002">
    <property type="protein sequence ID" value="KIA89602.1"/>
    <property type="molecule type" value="Genomic_DNA"/>
</dbReference>
<organism evidence="1 2">
    <name type="scientific">Kaistella jeonii</name>
    <dbReference type="NCBI Taxonomy" id="266749"/>
    <lineage>
        <taxon>Bacteria</taxon>
        <taxon>Pseudomonadati</taxon>
        <taxon>Bacteroidota</taxon>
        <taxon>Flavobacteriia</taxon>
        <taxon>Flavobacteriales</taxon>
        <taxon>Weeksellaceae</taxon>
        <taxon>Chryseobacterium group</taxon>
        <taxon>Kaistella</taxon>
    </lineage>
</organism>
<dbReference type="AlphaFoldDB" id="A0A0C1F907"/>
<reference evidence="1 2" key="1">
    <citation type="submission" date="2014-10" db="EMBL/GenBank/DDBJ databases">
        <title>Kaistella jeonii genome.</title>
        <authorList>
            <person name="Clayton J.T."/>
            <person name="Newman J.D."/>
        </authorList>
    </citation>
    <scope>NUCLEOTIDE SEQUENCE [LARGE SCALE GENOMIC DNA]</scope>
    <source>
        <strain evidence="1 2">DSM 17048</strain>
    </source>
</reference>
<evidence type="ECO:0000313" key="2">
    <source>
        <dbReference type="Proteomes" id="UP000031473"/>
    </source>
</evidence>
<protein>
    <submittedName>
        <fullName evidence="1">Uncharacterized protein</fullName>
    </submittedName>
</protein>
<dbReference type="Proteomes" id="UP000031473">
    <property type="component" value="Unassembled WGS sequence"/>
</dbReference>
<dbReference type="RefSeq" id="WP_039348610.1">
    <property type="nucleotide sequence ID" value="NZ_FOLA01000003.1"/>
</dbReference>